<evidence type="ECO:0000313" key="1">
    <source>
        <dbReference type="EMBL" id="KJU84331.1"/>
    </source>
</evidence>
<keyword evidence="2" id="KW-1185">Reference proteome</keyword>
<protein>
    <submittedName>
        <fullName evidence="1">Uncharacterized protein</fullName>
    </submittedName>
</protein>
<dbReference type="PATRIC" id="fig|29290.4.peg.4627"/>
<sequence length="133" mass="15184">ESTWNKEEFERYEYWQIRMQIDKGAIETSFDEGKIEGKAEGLIEGERKGLLEGERKGLLEGERKGLLEGERKGLIKGLIEGIEVVLEVKYGDKGTALMDGVRRLETVEDLDEFKGLLKKSTSVDELWGYLKKT</sequence>
<feature type="non-terminal residue" evidence="1">
    <location>
        <position position="1"/>
    </location>
</feature>
<comment type="caution">
    <text evidence="1">The sequence shown here is derived from an EMBL/GenBank/DDBJ whole genome shotgun (WGS) entry which is preliminary data.</text>
</comment>
<dbReference type="EMBL" id="LACI01001521">
    <property type="protein sequence ID" value="KJU84331.1"/>
    <property type="molecule type" value="Genomic_DNA"/>
</dbReference>
<proteinExistence type="predicted"/>
<dbReference type="Proteomes" id="UP000033423">
    <property type="component" value="Unassembled WGS sequence"/>
</dbReference>
<organism evidence="1 2">
    <name type="scientific">Candidatus Magnetobacterium bavaricum</name>
    <dbReference type="NCBI Taxonomy" id="29290"/>
    <lineage>
        <taxon>Bacteria</taxon>
        <taxon>Pseudomonadati</taxon>
        <taxon>Nitrospirota</taxon>
        <taxon>Thermodesulfovibrionia</taxon>
        <taxon>Thermodesulfovibrionales</taxon>
        <taxon>Candidatus Magnetobacteriaceae</taxon>
        <taxon>Candidatus Magnetobacterium</taxon>
    </lineage>
</organism>
<name>A0A0F3GR00_9BACT</name>
<reference evidence="1 2" key="1">
    <citation type="submission" date="2015-02" db="EMBL/GenBank/DDBJ databases">
        <title>Single-cell genomics of uncultivated deep-branching MTB reveals a conserved set of magnetosome genes.</title>
        <authorList>
            <person name="Kolinko S."/>
            <person name="Richter M."/>
            <person name="Glockner F.O."/>
            <person name="Brachmann A."/>
            <person name="Schuler D."/>
        </authorList>
    </citation>
    <scope>NUCLEOTIDE SEQUENCE [LARGE SCALE GENOMIC DNA]</scope>
    <source>
        <strain evidence="1">TM-1</strain>
    </source>
</reference>
<dbReference type="AlphaFoldDB" id="A0A0F3GR00"/>
<evidence type="ECO:0000313" key="2">
    <source>
        <dbReference type="Proteomes" id="UP000033423"/>
    </source>
</evidence>
<gene>
    <name evidence="1" type="ORF">MBAV_003471</name>
</gene>
<accession>A0A0F3GR00</accession>